<evidence type="ECO:0000313" key="9">
    <source>
        <dbReference type="Proteomes" id="UP000530928"/>
    </source>
</evidence>
<keyword evidence="9" id="KW-1185">Reference proteome</keyword>
<dbReference type="SMART" id="SM01043">
    <property type="entry name" value="BTAD"/>
    <property type="match status" value="1"/>
</dbReference>
<dbReference type="InterPro" id="IPR016032">
    <property type="entry name" value="Sig_transdc_resp-reg_C-effctor"/>
</dbReference>
<dbReference type="GO" id="GO:0000160">
    <property type="term" value="P:phosphorelay signal transduction system"/>
    <property type="evidence" value="ECO:0007669"/>
    <property type="project" value="InterPro"/>
</dbReference>
<comment type="caution">
    <text evidence="8">The sequence shown here is derived from an EMBL/GenBank/DDBJ whole genome shotgun (WGS) entry which is preliminary data.</text>
</comment>
<organism evidence="8 9">
    <name type="scientific">Nonomuraea soli</name>
    <dbReference type="NCBI Taxonomy" id="1032476"/>
    <lineage>
        <taxon>Bacteria</taxon>
        <taxon>Bacillati</taxon>
        <taxon>Actinomycetota</taxon>
        <taxon>Actinomycetes</taxon>
        <taxon>Streptosporangiales</taxon>
        <taxon>Streptosporangiaceae</taxon>
        <taxon>Nonomuraea</taxon>
    </lineage>
</organism>
<dbReference type="InterPro" id="IPR027417">
    <property type="entry name" value="P-loop_NTPase"/>
</dbReference>
<dbReference type="RefSeq" id="WP_181615295.1">
    <property type="nucleotide sequence ID" value="NZ_BAABAM010000008.1"/>
</dbReference>
<dbReference type="PRINTS" id="PR00364">
    <property type="entry name" value="DISEASERSIST"/>
</dbReference>
<proteinExistence type="inferred from homology"/>
<dbReference type="PANTHER" id="PTHR35807">
    <property type="entry name" value="TRANSCRIPTIONAL REGULATOR REDD-RELATED"/>
    <property type="match status" value="1"/>
</dbReference>
<name>A0A7W0CSK9_9ACTN</name>
<dbReference type="Pfam" id="PF00931">
    <property type="entry name" value="NB-ARC"/>
    <property type="match status" value="1"/>
</dbReference>
<dbReference type="SMART" id="SM00028">
    <property type="entry name" value="TPR"/>
    <property type="match status" value="8"/>
</dbReference>
<keyword evidence="2" id="KW-0805">Transcription regulation</keyword>
<dbReference type="CDD" id="cd15831">
    <property type="entry name" value="BTAD"/>
    <property type="match status" value="1"/>
</dbReference>
<dbReference type="InterPro" id="IPR002182">
    <property type="entry name" value="NB-ARC"/>
</dbReference>
<dbReference type="InterPro" id="IPR005158">
    <property type="entry name" value="BTAD"/>
</dbReference>
<dbReference type="PANTHER" id="PTHR35807:SF1">
    <property type="entry name" value="TRANSCRIPTIONAL REGULATOR REDD"/>
    <property type="match status" value="1"/>
</dbReference>
<evidence type="ECO:0000259" key="7">
    <source>
        <dbReference type="PROSITE" id="PS51755"/>
    </source>
</evidence>
<dbReference type="GO" id="GO:0006355">
    <property type="term" value="P:regulation of DNA-templated transcription"/>
    <property type="evidence" value="ECO:0007669"/>
    <property type="project" value="InterPro"/>
</dbReference>
<dbReference type="InterPro" id="IPR036388">
    <property type="entry name" value="WH-like_DNA-bd_sf"/>
</dbReference>
<protein>
    <submittedName>
        <fullName evidence="8">DNA-binding SARP family transcriptional activator</fullName>
    </submittedName>
</protein>
<evidence type="ECO:0000313" key="8">
    <source>
        <dbReference type="EMBL" id="MBA2896569.1"/>
    </source>
</evidence>
<dbReference type="Proteomes" id="UP000530928">
    <property type="component" value="Unassembled WGS sequence"/>
</dbReference>
<evidence type="ECO:0000256" key="3">
    <source>
        <dbReference type="ARBA" id="ARBA00023125"/>
    </source>
</evidence>
<keyword evidence="3 5" id="KW-0238">DNA-binding</keyword>
<reference evidence="8 9" key="1">
    <citation type="submission" date="2020-07" db="EMBL/GenBank/DDBJ databases">
        <title>Genomic Encyclopedia of Type Strains, Phase IV (KMG-IV): sequencing the most valuable type-strain genomes for metagenomic binning, comparative biology and taxonomic classification.</title>
        <authorList>
            <person name="Goeker M."/>
        </authorList>
    </citation>
    <scope>NUCLEOTIDE SEQUENCE [LARGE SCALE GENOMIC DNA]</scope>
    <source>
        <strain evidence="8 9">DSM 45533</strain>
    </source>
</reference>
<dbReference type="InterPro" id="IPR001867">
    <property type="entry name" value="OmpR/PhoB-type_DNA-bd"/>
</dbReference>
<comment type="similarity">
    <text evidence="1">Belongs to the AfsR/DnrI/RedD regulatory family.</text>
</comment>
<evidence type="ECO:0000256" key="6">
    <source>
        <dbReference type="SAM" id="MobiDB-lite"/>
    </source>
</evidence>
<dbReference type="Gene3D" id="1.10.10.10">
    <property type="entry name" value="Winged helix-like DNA-binding domain superfamily/Winged helix DNA-binding domain"/>
    <property type="match status" value="1"/>
</dbReference>
<dbReference type="InterPro" id="IPR051677">
    <property type="entry name" value="AfsR-DnrI-RedD_regulator"/>
</dbReference>
<dbReference type="PROSITE" id="PS51755">
    <property type="entry name" value="OMPR_PHOB"/>
    <property type="match status" value="1"/>
</dbReference>
<dbReference type="Gene3D" id="3.40.50.300">
    <property type="entry name" value="P-loop containing nucleotide triphosphate hydrolases"/>
    <property type="match status" value="1"/>
</dbReference>
<dbReference type="SUPFAM" id="SSF48452">
    <property type="entry name" value="TPR-like"/>
    <property type="match status" value="3"/>
</dbReference>
<gene>
    <name evidence="8" type="ORF">HNR30_007960</name>
</gene>
<dbReference type="Pfam" id="PF00486">
    <property type="entry name" value="Trans_reg_C"/>
    <property type="match status" value="1"/>
</dbReference>
<dbReference type="GO" id="GO:0003677">
    <property type="term" value="F:DNA binding"/>
    <property type="evidence" value="ECO:0007669"/>
    <property type="project" value="UniProtKB-UniRule"/>
</dbReference>
<dbReference type="GO" id="GO:0043531">
    <property type="term" value="F:ADP binding"/>
    <property type="evidence" value="ECO:0007669"/>
    <property type="project" value="InterPro"/>
</dbReference>
<feature type="DNA-binding region" description="OmpR/PhoB-type" evidence="5">
    <location>
        <begin position="1"/>
        <end position="66"/>
    </location>
</feature>
<feature type="domain" description="OmpR/PhoB-type" evidence="7">
    <location>
        <begin position="1"/>
        <end position="66"/>
    </location>
</feature>
<dbReference type="SUPFAM" id="SSF52540">
    <property type="entry name" value="P-loop containing nucleoside triphosphate hydrolases"/>
    <property type="match status" value="1"/>
</dbReference>
<dbReference type="EMBL" id="JACDUR010000009">
    <property type="protein sequence ID" value="MBA2896569.1"/>
    <property type="molecule type" value="Genomic_DNA"/>
</dbReference>
<dbReference type="InterPro" id="IPR011990">
    <property type="entry name" value="TPR-like_helical_dom_sf"/>
</dbReference>
<feature type="region of interest" description="Disordered" evidence="6">
    <location>
        <begin position="220"/>
        <end position="247"/>
    </location>
</feature>
<accession>A0A7W0CSK9</accession>
<sequence length="1003" mass="109595">MATLILRTGQVVSIDRLAEAIWGDHLPPTARNQVVICVSSLRKALADAGAPADLLGTNAPGYVLNASPDQVDSLHADRLAARARAAEAAGDLAEAAQLFARACGLWRGPILAGMESSFVEGEARRLEDRLLTLTEERLRVELALGRHRELADDLAAFVEANPLRELLRAQLMLAQYRSGRRAAALDTYRAGREHLIAELGIEPGTELRELHEAILNDSPELTLADPPHKPPPAPSAEEAHPPAAQDPAPAQLLADVPHFTGRAAEVEQLDTLLEERSRQGLLTIVLITGIGGVGKSGLAVHWAHRVAHRFPDGQLFADMRGYDLNAEPLSAGAAMDRFLRAFGVRGERIPEDLDERAAQFRTVIGKRRVLVLLDNVRMIEQVKPLLPGSGQCCVIVTSRDPLGDLIAQEGATEVRLDVLGADDSAALLTGIADSALVGDDPNATGALGALCDGLPLALRIVGAKLTGRSYWTPARLVKRLTDERRRLDELSYGQMTVRASFALSYRDLSPDAARMFRRLGLLSAPDFAAWAGAALLDIGESEAEDLIEQLVDAQILEVVGRDFSGQIRYRFHDLVRLYARERAQAEEDPREYPLALSRTLSAWLALAEEAHEREYGGAFTQLHSPVERWRPCVPEALVDQPLDWLDAERSALVAAVSQAAALGLHELCWDLAVTSTTLFEARSYFDDWRHTHEVALSASRAAGDRRGEAAILCSMASMYLFQQLLDKAGEPLDKAVALCEEIGEPYGLALALRNLSLLDRLAGRFGEALDGFGRAKEIFARVGDRYAEAHVLGGIAQVHVDQGRLELAEPMLRQALEVFRELRSERGQAQILNRLGEILLRKGRLVEAESACEAALVLVRERRDVIGQAYILCGLGEIRLMQERPEAAAEILNEALIIARQVRERFVEAKVCLALGALESGSGRPGEAARWIDAACAIFAELEIRLWRFRSLVALGEVLALQEKDQEALAALESSLTHCADQESAAPVRELIEEIRSRCCRPV</sequence>
<dbReference type="Pfam" id="PF13424">
    <property type="entry name" value="TPR_12"/>
    <property type="match status" value="2"/>
</dbReference>
<dbReference type="Pfam" id="PF03704">
    <property type="entry name" value="BTAD"/>
    <property type="match status" value="1"/>
</dbReference>
<evidence type="ECO:0000256" key="2">
    <source>
        <dbReference type="ARBA" id="ARBA00023015"/>
    </source>
</evidence>
<evidence type="ECO:0000256" key="4">
    <source>
        <dbReference type="ARBA" id="ARBA00023163"/>
    </source>
</evidence>
<keyword evidence="4" id="KW-0804">Transcription</keyword>
<dbReference type="AlphaFoldDB" id="A0A7W0CSK9"/>
<dbReference type="SUPFAM" id="SSF46894">
    <property type="entry name" value="C-terminal effector domain of the bipartite response regulators"/>
    <property type="match status" value="1"/>
</dbReference>
<evidence type="ECO:0000256" key="5">
    <source>
        <dbReference type="PROSITE-ProRule" id="PRU01091"/>
    </source>
</evidence>
<dbReference type="InterPro" id="IPR019734">
    <property type="entry name" value="TPR_rpt"/>
</dbReference>
<dbReference type="Gene3D" id="1.25.40.10">
    <property type="entry name" value="Tetratricopeptide repeat domain"/>
    <property type="match status" value="2"/>
</dbReference>
<evidence type="ECO:0000256" key="1">
    <source>
        <dbReference type="ARBA" id="ARBA00005820"/>
    </source>
</evidence>